<comment type="caution">
    <text evidence="3">The sequence shown here is derived from an EMBL/GenBank/DDBJ whole genome shotgun (WGS) entry which is preliminary data.</text>
</comment>
<dbReference type="PATRIC" id="fig|74704.6.peg.834"/>
<organism evidence="3 4">
    <name type="scientific">Staphylococcus cohnii subsp. cohnii</name>
    <dbReference type="NCBI Taxonomy" id="74704"/>
    <lineage>
        <taxon>Bacteria</taxon>
        <taxon>Bacillati</taxon>
        <taxon>Bacillota</taxon>
        <taxon>Bacilli</taxon>
        <taxon>Bacillales</taxon>
        <taxon>Staphylococcaceae</taxon>
        <taxon>Staphylococcus</taxon>
        <taxon>Staphylococcus cohnii species complex</taxon>
    </lineage>
</organism>
<dbReference type="PANTHER" id="PTHR45033">
    <property type="match status" value="1"/>
</dbReference>
<sequence>MKELRQTGKDGLSTLKICETNQNFKINSNDVKIKIKAVGLNQRDVYVAENHNMENPNFILGSDGAGIIVEAGSDVTSINIGDEVIINPVTNWSKKDNPPSSPNILGFPNNGVFSEYVVLNENQVFLKPNIYTWEEAATLSLSALTAYRLLFTKGQLKKRQSILISGISGGVALIAAQMALKFDCFVIGTSRKQYDAPLPVNKLINTNNNFKDQLNINYVDLVLDGLGEKIINNYINIIKPNGNIVLYGASSGDTLNISARDVFYPQINILGSSVGSKEEFKDMYEYLLENNIKPIIGKILSFDEIISGLQELKKSNQLGNIVVRMDI</sequence>
<dbReference type="Proteomes" id="UP000034455">
    <property type="component" value="Unassembled WGS sequence"/>
</dbReference>
<accession>A0A0M2NUJ0</accession>
<dbReference type="InterPro" id="IPR013154">
    <property type="entry name" value="ADH-like_N"/>
</dbReference>
<dbReference type="GO" id="GO:0016491">
    <property type="term" value="F:oxidoreductase activity"/>
    <property type="evidence" value="ECO:0007669"/>
    <property type="project" value="InterPro"/>
</dbReference>
<dbReference type="EMBL" id="LAKJ01000014">
    <property type="protein sequence ID" value="KKI63401.1"/>
    <property type="molecule type" value="Genomic_DNA"/>
</dbReference>
<dbReference type="Pfam" id="PF00107">
    <property type="entry name" value="ADH_zinc_N"/>
    <property type="match status" value="1"/>
</dbReference>
<dbReference type="AlphaFoldDB" id="A0A0M2NUJ0"/>
<dbReference type="PANTHER" id="PTHR45033:SF3">
    <property type="entry name" value="DEHYDROGENASE, PUTATIVE (AFU_ORTHOLOGUE AFUA_2G13270)-RELATED"/>
    <property type="match status" value="1"/>
</dbReference>
<dbReference type="InterPro" id="IPR013149">
    <property type="entry name" value="ADH-like_C"/>
</dbReference>
<dbReference type="SUPFAM" id="SSF50129">
    <property type="entry name" value="GroES-like"/>
    <property type="match status" value="1"/>
</dbReference>
<keyword evidence="1" id="KW-0812">Transmembrane</keyword>
<evidence type="ECO:0000256" key="1">
    <source>
        <dbReference type="SAM" id="Phobius"/>
    </source>
</evidence>
<dbReference type="SUPFAM" id="SSF51735">
    <property type="entry name" value="NAD(P)-binding Rossmann-fold domains"/>
    <property type="match status" value="1"/>
</dbReference>
<dbReference type="InterPro" id="IPR036291">
    <property type="entry name" value="NAD(P)-bd_dom_sf"/>
</dbReference>
<dbReference type="InterPro" id="IPR052711">
    <property type="entry name" value="Zinc_ADH-like"/>
</dbReference>
<feature type="transmembrane region" description="Helical" evidence="1">
    <location>
        <begin position="162"/>
        <end position="180"/>
    </location>
</feature>
<proteinExistence type="predicted"/>
<reference evidence="3 4" key="1">
    <citation type="submission" date="2015-03" db="EMBL/GenBank/DDBJ databases">
        <title>Genome Assembly of Staphylococcus cohnii subsp. cohnii strain G22B2.</title>
        <authorList>
            <person name="Nair G."/>
            <person name="Kaur G."/>
            <person name="Khatri I."/>
            <person name="Singh N.K."/>
            <person name="Sathyabama S."/>
            <person name="Maurya S.K."/>
            <person name="Subramanian S."/>
            <person name="Agrewala J.N."/>
            <person name="Mayilraj S."/>
        </authorList>
    </citation>
    <scope>NUCLEOTIDE SEQUENCE [LARGE SCALE GENOMIC DNA]</scope>
    <source>
        <strain evidence="3 4">G22B2</strain>
    </source>
</reference>
<dbReference type="Pfam" id="PF08240">
    <property type="entry name" value="ADH_N"/>
    <property type="match status" value="1"/>
</dbReference>
<name>A0A0M2NUJ0_STACC</name>
<feature type="domain" description="Enoyl reductase (ER)" evidence="2">
    <location>
        <begin position="11"/>
        <end position="323"/>
    </location>
</feature>
<evidence type="ECO:0000259" key="2">
    <source>
        <dbReference type="SMART" id="SM00829"/>
    </source>
</evidence>
<evidence type="ECO:0000313" key="3">
    <source>
        <dbReference type="EMBL" id="KKI63401.1"/>
    </source>
</evidence>
<dbReference type="InterPro" id="IPR020843">
    <property type="entry name" value="ER"/>
</dbReference>
<evidence type="ECO:0000313" key="4">
    <source>
        <dbReference type="Proteomes" id="UP000034455"/>
    </source>
</evidence>
<keyword evidence="1" id="KW-1133">Transmembrane helix</keyword>
<protein>
    <submittedName>
        <fullName evidence="3">Alcohol dehydrogenase</fullName>
    </submittedName>
</protein>
<keyword evidence="1" id="KW-0472">Membrane</keyword>
<dbReference type="Gene3D" id="3.90.180.10">
    <property type="entry name" value="Medium-chain alcohol dehydrogenases, catalytic domain"/>
    <property type="match status" value="1"/>
</dbReference>
<gene>
    <name evidence="3" type="ORF">UF66_0818</name>
</gene>
<dbReference type="Gene3D" id="3.40.50.720">
    <property type="entry name" value="NAD(P)-binding Rossmann-like Domain"/>
    <property type="match status" value="1"/>
</dbReference>
<dbReference type="SMART" id="SM00829">
    <property type="entry name" value="PKS_ER"/>
    <property type="match status" value="1"/>
</dbReference>
<dbReference type="RefSeq" id="WP_052725209.1">
    <property type="nucleotide sequence ID" value="NZ_LAKJ01000014.1"/>
</dbReference>
<dbReference type="InterPro" id="IPR011032">
    <property type="entry name" value="GroES-like_sf"/>
</dbReference>